<dbReference type="GO" id="GO:0015179">
    <property type="term" value="F:L-amino acid transmembrane transporter activity"/>
    <property type="evidence" value="ECO:0007669"/>
    <property type="project" value="TreeGrafter"/>
</dbReference>
<name>A0AAN4YIE2_ASPOZ</name>
<organism evidence="9 10">
    <name type="scientific">Aspergillus oryzae</name>
    <name type="common">Yellow koji mold</name>
    <dbReference type="NCBI Taxonomy" id="5062"/>
    <lineage>
        <taxon>Eukaryota</taxon>
        <taxon>Fungi</taxon>
        <taxon>Dikarya</taxon>
        <taxon>Ascomycota</taxon>
        <taxon>Pezizomycotina</taxon>
        <taxon>Eurotiomycetes</taxon>
        <taxon>Eurotiomycetidae</taxon>
        <taxon>Eurotiales</taxon>
        <taxon>Aspergillaceae</taxon>
        <taxon>Aspergillus</taxon>
        <taxon>Aspergillus subgen. Circumdati</taxon>
    </lineage>
</organism>
<evidence type="ECO:0000256" key="1">
    <source>
        <dbReference type="ARBA" id="ARBA00004141"/>
    </source>
</evidence>
<accession>A0AAN4YIE2</accession>
<evidence type="ECO:0000256" key="5">
    <source>
        <dbReference type="ARBA" id="ARBA00023136"/>
    </source>
</evidence>
<evidence type="ECO:0000256" key="2">
    <source>
        <dbReference type="ARBA" id="ARBA00008066"/>
    </source>
</evidence>
<protein>
    <submittedName>
        <fullName evidence="9">Unnamed protein product</fullName>
    </submittedName>
</protein>
<dbReference type="Proteomes" id="UP001165205">
    <property type="component" value="Unassembled WGS sequence"/>
</dbReference>
<evidence type="ECO:0000313" key="9">
    <source>
        <dbReference type="EMBL" id="GMG27414.1"/>
    </source>
</evidence>
<dbReference type="PANTHER" id="PTHR22950:SF683">
    <property type="entry name" value="AMINO ACID TRANSPORTER (EUROFUNG)"/>
    <property type="match status" value="1"/>
</dbReference>
<dbReference type="Pfam" id="PF01490">
    <property type="entry name" value="Aa_trans"/>
    <property type="match status" value="2"/>
</dbReference>
<reference evidence="9" key="1">
    <citation type="submission" date="2023-04" db="EMBL/GenBank/DDBJ databases">
        <title>Aspergillus oryzae NBRC 4228.</title>
        <authorList>
            <person name="Ichikawa N."/>
            <person name="Sato H."/>
            <person name="Tonouchi N."/>
        </authorList>
    </citation>
    <scope>NUCLEOTIDE SEQUENCE</scope>
    <source>
        <strain evidence="9">NBRC 4228</strain>
    </source>
</reference>
<dbReference type="EMBL" id="BSYA01000035">
    <property type="protein sequence ID" value="GMG27414.1"/>
    <property type="molecule type" value="Genomic_DNA"/>
</dbReference>
<dbReference type="GO" id="GO:0016020">
    <property type="term" value="C:membrane"/>
    <property type="evidence" value="ECO:0007669"/>
    <property type="project" value="UniProtKB-SubCell"/>
</dbReference>
<evidence type="ECO:0000256" key="6">
    <source>
        <dbReference type="SAM" id="MobiDB-lite"/>
    </source>
</evidence>
<feature type="transmembrane region" description="Helical" evidence="7">
    <location>
        <begin position="68"/>
        <end position="92"/>
    </location>
</feature>
<dbReference type="PANTHER" id="PTHR22950">
    <property type="entry name" value="AMINO ACID TRANSPORTER"/>
    <property type="match status" value="1"/>
</dbReference>
<evidence type="ECO:0000259" key="8">
    <source>
        <dbReference type="Pfam" id="PF01490"/>
    </source>
</evidence>
<comment type="subcellular location">
    <subcellularLocation>
        <location evidence="1">Membrane</location>
        <topology evidence="1">Multi-pass membrane protein</topology>
    </subcellularLocation>
</comment>
<evidence type="ECO:0000256" key="7">
    <source>
        <dbReference type="SAM" id="Phobius"/>
    </source>
</evidence>
<evidence type="ECO:0000313" key="10">
    <source>
        <dbReference type="Proteomes" id="UP001165205"/>
    </source>
</evidence>
<keyword evidence="5 7" id="KW-0472">Membrane</keyword>
<feature type="domain" description="Amino acid transporter transmembrane" evidence="8">
    <location>
        <begin position="49"/>
        <end position="130"/>
    </location>
</feature>
<sequence length="267" mass="28603">MDRLSERSIPNVTIEDMQDHSPKKEEVWEEVTHDAVFGEISEEGPNYRNTQIGLGVLSIPTAFDTLGMVPGVIVLCAVAAITTWSAYVVGTFKLRHREIYGIDDAGALILGPIGRVILATAFCLFLIVTIAVGIQDRPAAAPPGEWVSDFKVVGNPGFTKGITAVSAIVFAFSGTPGFFSIVSEMREPSQFTKAVMACQAGVTIIYLVIGVVVYYYCGSYVSSPALGSAGGTVKKISYGFALPGLIVTLTIVSHVRHHQPTFWATLT</sequence>
<gene>
    <name evidence="9" type="ORF">Aory04_000404500</name>
</gene>
<comment type="caution">
    <text evidence="9">The sequence shown here is derived from an EMBL/GenBank/DDBJ whole genome shotgun (WGS) entry which is preliminary data.</text>
</comment>
<feature type="transmembrane region" description="Helical" evidence="7">
    <location>
        <begin position="194"/>
        <end position="216"/>
    </location>
</feature>
<keyword evidence="3 7" id="KW-0812">Transmembrane</keyword>
<feature type="transmembrane region" description="Helical" evidence="7">
    <location>
        <begin position="236"/>
        <end position="255"/>
    </location>
</feature>
<evidence type="ECO:0000256" key="4">
    <source>
        <dbReference type="ARBA" id="ARBA00022989"/>
    </source>
</evidence>
<dbReference type="AlphaFoldDB" id="A0AAN4YIE2"/>
<keyword evidence="4 7" id="KW-1133">Transmembrane helix</keyword>
<feature type="region of interest" description="Disordered" evidence="6">
    <location>
        <begin position="1"/>
        <end position="23"/>
    </location>
</feature>
<evidence type="ECO:0000256" key="3">
    <source>
        <dbReference type="ARBA" id="ARBA00022692"/>
    </source>
</evidence>
<comment type="similarity">
    <text evidence="2">Belongs to the amino acid/polyamine transporter 2 family.</text>
</comment>
<feature type="transmembrane region" description="Helical" evidence="7">
    <location>
        <begin position="113"/>
        <end position="134"/>
    </location>
</feature>
<feature type="transmembrane region" description="Helical" evidence="7">
    <location>
        <begin position="161"/>
        <end position="182"/>
    </location>
</feature>
<dbReference type="InterPro" id="IPR013057">
    <property type="entry name" value="AA_transpt_TM"/>
</dbReference>
<proteinExistence type="inferred from homology"/>
<feature type="domain" description="Amino acid transporter transmembrane" evidence="8">
    <location>
        <begin position="158"/>
        <end position="250"/>
    </location>
</feature>